<keyword evidence="2" id="KW-1185">Reference proteome</keyword>
<dbReference type="KEGG" id="cle:Clole_1259"/>
<gene>
    <name evidence="1" type="ordered locus">Clole_1259</name>
</gene>
<sequence>MSYVCYHSKNFMLIDSSVRNGVFCRFFPPSGKSKPLLLQSTPTTHYSATIAGDGKPEIVVMPNATHIYYYTYTGSSFNKTLLLTSETSTSLMHPMLYTQNGISQLIYLMQVAPHYQLMHQAIGEGTSKALAAFNQCPNQIKYMTTPTALYFFYLLKEDYYSLNCIKIEATGVSTFCYLHSEKPIIDYSICLRVGEVHVCYVLENLGKYQLYYMNPSTLQINFLTSSATPMAPAIFYYYHGLWINTLIDHQLHLLLSVNSGESFSIPVPCSIQTHLQRTFFVSTPLKNLAASELYVSLDTKLKLCTLSTIDFEGFHEYSSMPVELELLLEGLALHRCKKENCEIIAESNRLKQELGMLKKQTPSSPTKKQTNISSAKTAFMEELTSWDLPPRL</sequence>
<dbReference type="EMBL" id="CP002582">
    <property type="protein sequence ID" value="ADZ82986.1"/>
    <property type="molecule type" value="Genomic_DNA"/>
</dbReference>
<dbReference type="HOGENOM" id="CLU_703373_0_0_9"/>
<evidence type="ECO:0000313" key="2">
    <source>
        <dbReference type="Proteomes" id="UP000008467"/>
    </source>
</evidence>
<dbReference type="RefSeq" id="WP_013656285.1">
    <property type="nucleotide sequence ID" value="NC_015275.1"/>
</dbReference>
<protein>
    <submittedName>
        <fullName evidence="1">Uncharacterized protein</fullName>
    </submittedName>
</protein>
<dbReference type="STRING" id="642492.Clole_1259"/>
<organism evidence="1 2">
    <name type="scientific">Cellulosilyticum lentocellum (strain ATCC 49066 / DSM 5427 / NCIMB 11756 / RHM5)</name>
    <name type="common">Clostridium lentocellum</name>
    <dbReference type="NCBI Taxonomy" id="642492"/>
    <lineage>
        <taxon>Bacteria</taxon>
        <taxon>Bacillati</taxon>
        <taxon>Bacillota</taxon>
        <taxon>Clostridia</taxon>
        <taxon>Lachnospirales</taxon>
        <taxon>Cellulosilyticaceae</taxon>
        <taxon>Cellulosilyticum</taxon>
    </lineage>
</organism>
<dbReference type="AlphaFoldDB" id="F2JH88"/>
<dbReference type="Proteomes" id="UP000008467">
    <property type="component" value="Chromosome"/>
</dbReference>
<reference evidence="1 2" key="1">
    <citation type="journal article" date="2011" name="J. Bacteriol.">
        <title>Complete genome sequence of the cellulose-degrading bacterium Cellulosilyticum lentocellum.</title>
        <authorList>
            <consortium name="US DOE Joint Genome Institute"/>
            <person name="Miller D.A."/>
            <person name="Suen G."/>
            <person name="Bruce D."/>
            <person name="Copeland A."/>
            <person name="Cheng J.F."/>
            <person name="Detter C."/>
            <person name="Goodwin L.A."/>
            <person name="Han C.S."/>
            <person name="Hauser L.J."/>
            <person name="Land M.L."/>
            <person name="Lapidus A."/>
            <person name="Lucas S."/>
            <person name="Meincke L."/>
            <person name="Pitluck S."/>
            <person name="Tapia R."/>
            <person name="Teshima H."/>
            <person name="Woyke T."/>
            <person name="Fox B.G."/>
            <person name="Angert E.R."/>
            <person name="Currie C.R."/>
        </authorList>
    </citation>
    <scope>NUCLEOTIDE SEQUENCE [LARGE SCALE GENOMIC DNA]</scope>
    <source>
        <strain evidence="2">ATCC 49066 / DSM 5427 / NCIMB 11756 / RHM5</strain>
    </source>
</reference>
<proteinExistence type="predicted"/>
<accession>F2JH88</accession>
<name>F2JH88_CELLD</name>
<evidence type="ECO:0000313" key="1">
    <source>
        <dbReference type="EMBL" id="ADZ82986.1"/>
    </source>
</evidence>